<keyword evidence="7 9" id="KW-0378">Hydrolase</keyword>
<feature type="binding site" evidence="9">
    <location>
        <position position="112"/>
    </location>
    <ligand>
        <name>Zn(2+)</name>
        <dbReference type="ChEBI" id="CHEBI:29105"/>
        <note>catalytic</note>
    </ligand>
</feature>
<comment type="function">
    <text evidence="9">Single strand-specific metallo-endoribonuclease involved in late-stage 70S ribosome quality control and in maturation of the 3' terminus of the 16S rRNA.</text>
</comment>
<evidence type="ECO:0000256" key="3">
    <source>
        <dbReference type="ARBA" id="ARBA00022552"/>
    </source>
</evidence>
<keyword evidence="8 9" id="KW-0862">Zinc</keyword>
<comment type="subcellular location">
    <subcellularLocation>
        <location evidence="9">Cytoplasm</location>
    </subcellularLocation>
</comment>
<keyword evidence="11" id="KW-1185">Reference proteome</keyword>
<comment type="similarity">
    <text evidence="1 9">Belongs to the endoribonuclease YbeY family.</text>
</comment>
<dbReference type="EMBL" id="CP115156">
    <property type="protein sequence ID" value="WBL31405.1"/>
    <property type="molecule type" value="Genomic_DNA"/>
</dbReference>
<gene>
    <name evidence="9 10" type="primary">ybeY</name>
    <name evidence="10" type="ORF">O7R10_02270</name>
</gene>
<keyword evidence="3 9" id="KW-0698">rRNA processing</keyword>
<accession>A0ABY7M1Y3</accession>
<evidence type="ECO:0000256" key="7">
    <source>
        <dbReference type="ARBA" id="ARBA00022801"/>
    </source>
</evidence>
<keyword evidence="6 9" id="KW-0255">Endonuclease</keyword>
<dbReference type="NCBIfam" id="TIGR00043">
    <property type="entry name" value="rRNA maturation RNase YbeY"/>
    <property type="match status" value="1"/>
</dbReference>
<dbReference type="Gene3D" id="3.40.390.30">
    <property type="entry name" value="Metalloproteases ('zincins'), catalytic domain"/>
    <property type="match status" value="1"/>
</dbReference>
<evidence type="ECO:0000313" key="11">
    <source>
        <dbReference type="Proteomes" id="UP001210120"/>
    </source>
</evidence>
<evidence type="ECO:0000256" key="6">
    <source>
        <dbReference type="ARBA" id="ARBA00022759"/>
    </source>
</evidence>
<organism evidence="10 11">
    <name type="scientific">Candidatus Phytoplasma sacchari</name>
    <dbReference type="NCBI Taxonomy" id="2609813"/>
    <lineage>
        <taxon>Bacteria</taxon>
        <taxon>Bacillati</taxon>
        <taxon>Mycoplasmatota</taxon>
        <taxon>Mollicutes</taxon>
        <taxon>Acholeplasmatales</taxon>
        <taxon>Acholeplasmataceae</taxon>
        <taxon>Candidatus Phytoplasma</taxon>
        <taxon>16SrXI (Rice yellow dwarf group)</taxon>
    </lineage>
</organism>
<dbReference type="EC" id="3.1.-.-" evidence="9"/>
<protein>
    <recommendedName>
        <fullName evidence="9">Endoribonuclease YbeY</fullName>
        <ecNumber evidence="9">3.1.-.-</ecNumber>
    </recommendedName>
</protein>
<evidence type="ECO:0000256" key="8">
    <source>
        <dbReference type="ARBA" id="ARBA00022833"/>
    </source>
</evidence>
<proteinExistence type="inferred from homology"/>
<dbReference type="PANTHER" id="PTHR46986">
    <property type="entry name" value="ENDORIBONUCLEASE YBEY, CHLOROPLASTIC"/>
    <property type="match status" value="1"/>
</dbReference>
<evidence type="ECO:0000256" key="9">
    <source>
        <dbReference type="HAMAP-Rule" id="MF_00009"/>
    </source>
</evidence>
<dbReference type="PANTHER" id="PTHR46986:SF1">
    <property type="entry name" value="ENDORIBONUCLEASE YBEY, CHLOROPLASTIC"/>
    <property type="match status" value="1"/>
</dbReference>
<dbReference type="InterPro" id="IPR002036">
    <property type="entry name" value="YbeY"/>
</dbReference>
<keyword evidence="5 9" id="KW-0479">Metal-binding</keyword>
<name>A0ABY7M1Y3_9MOLU</name>
<dbReference type="Pfam" id="PF02130">
    <property type="entry name" value="YbeY"/>
    <property type="match status" value="1"/>
</dbReference>
<evidence type="ECO:0000256" key="4">
    <source>
        <dbReference type="ARBA" id="ARBA00022722"/>
    </source>
</evidence>
<evidence type="ECO:0000256" key="5">
    <source>
        <dbReference type="ARBA" id="ARBA00022723"/>
    </source>
</evidence>
<dbReference type="HAMAP" id="MF_00009">
    <property type="entry name" value="Endoribonucl_YbeY"/>
    <property type="match status" value="1"/>
</dbReference>
<comment type="cofactor">
    <cofactor evidence="9">
        <name>Zn(2+)</name>
        <dbReference type="ChEBI" id="CHEBI:29105"/>
    </cofactor>
    <text evidence="9">Binds 1 zinc ion.</text>
</comment>
<evidence type="ECO:0000256" key="1">
    <source>
        <dbReference type="ARBA" id="ARBA00010875"/>
    </source>
</evidence>
<evidence type="ECO:0000313" key="10">
    <source>
        <dbReference type="EMBL" id="WBL31405.1"/>
    </source>
</evidence>
<evidence type="ECO:0000256" key="2">
    <source>
        <dbReference type="ARBA" id="ARBA00022517"/>
    </source>
</evidence>
<feature type="binding site" evidence="9">
    <location>
        <position position="106"/>
    </location>
    <ligand>
        <name>Zn(2+)</name>
        <dbReference type="ChEBI" id="CHEBI:29105"/>
        <note>catalytic</note>
    </ligand>
</feature>
<sequence length="133" mass="16143">MIINIHNKSRIKINYIKKKLIKLFDYIVDNKKVHIIFIENKKMKEMNFYYRNKNKPTDILTFTNEVKDDSLGDIFISLTEALRQSEEYNYDFLKEICFLCLHGYLHLKGYEDTNEKKLNDMINMQNKILNIYF</sequence>
<dbReference type="SUPFAM" id="SSF55486">
    <property type="entry name" value="Metalloproteases ('zincins'), catalytic domain"/>
    <property type="match status" value="1"/>
</dbReference>
<dbReference type="InterPro" id="IPR023091">
    <property type="entry name" value="MetalPrtase_cat_dom_sf_prd"/>
</dbReference>
<keyword evidence="2 9" id="KW-0690">Ribosome biogenesis</keyword>
<feature type="binding site" evidence="9">
    <location>
        <position position="102"/>
    </location>
    <ligand>
        <name>Zn(2+)</name>
        <dbReference type="ChEBI" id="CHEBI:29105"/>
        <note>catalytic</note>
    </ligand>
</feature>
<keyword evidence="4 9" id="KW-0540">Nuclease</keyword>
<reference evidence="10" key="1">
    <citation type="submission" date="2022-12" db="EMBL/GenBank/DDBJ databases">
        <title>Genomic Characterization of Candidatus Phytoplasma sacchari in China.</title>
        <authorList>
            <person name="Zhang R.-Y."/>
        </authorList>
    </citation>
    <scope>NUCLEOTIDE SEQUENCE [LARGE SCALE GENOMIC DNA]</scope>
    <source>
        <strain evidence="10">SCWL1</strain>
    </source>
</reference>
<dbReference type="Proteomes" id="UP001210120">
    <property type="component" value="Chromosome"/>
</dbReference>
<keyword evidence="9" id="KW-0963">Cytoplasm</keyword>